<dbReference type="Proteomes" id="UP000183471">
    <property type="component" value="Unassembled WGS sequence"/>
</dbReference>
<dbReference type="SUPFAM" id="SSF51735">
    <property type="entry name" value="NAD(P)-binding Rossmann-fold domains"/>
    <property type="match status" value="1"/>
</dbReference>
<feature type="domain" description="NAD-dependent epimerase/dehydratase" evidence="1">
    <location>
        <begin position="18"/>
        <end position="217"/>
    </location>
</feature>
<accession>A0ABY0TCB5</accession>
<dbReference type="Pfam" id="PF01370">
    <property type="entry name" value="Epimerase"/>
    <property type="match status" value="1"/>
</dbReference>
<dbReference type="InterPro" id="IPR001509">
    <property type="entry name" value="Epimerase_deHydtase"/>
</dbReference>
<keyword evidence="3" id="KW-1185">Reference proteome</keyword>
<gene>
    <name evidence="2" type="ORF">SAMN05216402_0629</name>
</gene>
<dbReference type="EMBL" id="FNKY01000001">
    <property type="protein sequence ID" value="SDQ38042.1"/>
    <property type="molecule type" value="Genomic_DNA"/>
</dbReference>
<dbReference type="InterPro" id="IPR036291">
    <property type="entry name" value="NAD(P)-bd_dom_sf"/>
</dbReference>
<organism evidence="2 3">
    <name type="scientific">Nitrosospira multiformis</name>
    <dbReference type="NCBI Taxonomy" id="1231"/>
    <lineage>
        <taxon>Bacteria</taxon>
        <taxon>Pseudomonadati</taxon>
        <taxon>Pseudomonadota</taxon>
        <taxon>Betaproteobacteria</taxon>
        <taxon>Nitrosomonadales</taxon>
        <taxon>Nitrosomonadaceae</taxon>
        <taxon>Nitrosospira</taxon>
    </lineage>
</organism>
<name>A0ABY0TCB5_9PROT</name>
<dbReference type="RefSeq" id="WP_074630749.1">
    <property type="nucleotide sequence ID" value="NZ_FNKY01000001.1"/>
</dbReference>
<dbReference type="InterPro" id="IPR051783">
    <property type="entry name" value="NAD(P)-dependent_oxidoreduct"/>
</dbReference>
<comment type="caution">
    <text evidence="2">The sequence shown here is derived from an EMBL/GenBank/DDBJ whole genome shotgun (WGS) entry which is preliminary data.</text>
</comment>
<dbReference type="CDD" id="cd05266">
    <property type="entry name" value="SDR_a4"/>
    <property type="match status" value="1"/>
</dbReference>
<dbReference type="Gene3D" id="3.40.50.720">
    <property type="entry name" value="NAD(P)-binding Rossmann-like Domain"/>
    <property type="match status" value="1"/>
</dbReference>
<proteinExistence type="predicted"/>
<evidence type="ECO:0000313" key="2">
    <source>
        <dbReference type="EMBL" id="SDQ38042.1"/>
    </source>
</evidence>
<dbReference type="PANTHER" id="PTHR48079">
    <property type="entry name" value="PROTEIN YEEZ"/>
    <property type="match status" value="1"/>
</dbReference>
<reference evidence="2 3" key="1">
    <citation type="submission" date="2016-10" db="EMBL/GenBank/DDBJ databases">
        <authorList>
            <person name="Varghese N."/>
            <person name="Submissions S."/>
        </authorList>
    </citation>
    <scope>NUCLEOTIDE SEQUENCE [LARGE SCALE GENOMIC DNA]</scope>
    <source>
        <strain evidence="2 3">Nl1</strain>
    </source>
</reference>
<evidence type="ECO:0000259" key="1">
    <source>
        <dbReference type="Pfam" id="PF01370"/>
    </source>
</evidence>
<dbReference type="PANTHER" id="PTHR48079:SF6">
    <property type="entry name" value="NAD(P)-BINDING DOMAIN-CONTAINING PROTEIN-RELATED"/>
    <property type="match status" value="1"/>
</dbReference>
<protein>
    <submittedName>
        <fullName evidence="2">Nucleoside-diphosphate-sugar epimerase</fullName>
    </submittedName>
</protein>
<evidence type="ECO:0000313" key="3">
    <source>
        <dbReference type="Proteomes" id="UP000183471"/>
    </source>
</evidence>
<sequence>MKRTLLIVGCGDIALRAASLLQAQYRLLGLCRKPENRAALRLQGITPVSGDLDNSGSLGKLAGMAHAVLHLAPPPDYGERDTRTANLLAALTKRPKRKGAMLPQRLIYISTSGVYGDCNGAWVDETRLINPQTGRALRRVDAERQVRSWGLRNHANVSILRVPGIYASNRLPLGRLRDASPALLPEEDSYTNHIHADDLARIIFAALRHAKPGRIYHACDDSNLKMGEYFDLIADRFDLPRPPRIARAQAEGSISPGMLSFMRESRRLANTRIKHELHVNLRYPTVAGCIASGAAMVAESR</sequence>